<dbReference type="RefSeq" id="WP_395117206.1">
    <property type="nucleotide sequence ID" value="NZ_JBIMSN010000003.1"/>
</dbReference>
<dbReference type="InterPro" id="IPR002347">
    <property type="entry name" value="SDR_fam"/>
</dbReference>
<evidence type="ECO:0000313" key="4">
    <source>
        <dbReference type="EMBL" id="MFH5211044.1"/>
    </source>
</evidence>
<dbReference type="EMBL" id="JBIMSN010000003">
    <property type="protein sequence ID" value="MFH5227114.1"/>
    <property type="molecule type" value="Genomic_DNA"/>
</dbReference>
<evidence type="ECO:0000256" key="1">
    <source>
        <dbReference type="ARBA" id="ARBA00006484"/>
    </source>
</evidence>
<dbReference type="Proteomes" id="UP001609219">
    <property type="component" value="Unassembled WGS sequence"/>
</dbReference>
<comment type="similarity">
    <text evidence="1 3">Belongs to the short-chain dehydrogenases/reductases (SDR) family.</text>
</comment>
<dbReference type="Pfam" id="PF00106">
    <property type="entry name" value="adh_short"/>
    <property type="match status" value="1"/>
</dbReference>
<evidence type="ECO:0000313" key="5">
    <source>
        <dbReference type="EMBL" id="MFH5227114.1"/>
    </source>
</evidence>
<dbReference type="CDD" id="cd05233">
    <property type="entry name" value="SDR_c"/>
    <property type="match status" value="1"/>
</dbReference>
<organism evidence="5 9">
    <name type="scientific">Antrihabitans spumae</name>
    <dbReference type="NCBI Taxonomy" id="3373370"/>
    <lineage>
        <taxon>Bacteria</taxon>
        <taxon>Bacillati</taxon>
        <taxon>Actinomycetota</taxon>
        <taxon>Actinomycetes</taxon>
        <taxon>Mycobacteriales</taxon>
        <taxon>Nocardiaceae</taxon>
        <taxon>Antrihabitans</taxon>
    </lineage>
</organism>
<dbReference type="InterPro" id="IPR020904">
    <property type="entry name" value="Sc_DH/Rdtase_CS"/>
</dbReference>
<protein>
    <submittedName>
        <fullName evidence="5">SDR family oxidoreductase</fullName>
    </submittedName>
</protein>
<dbReference type="InterPro" id="IPR036291">
    <property type="entry name" value="NAD(P)-bd_dom_sf"/>
</dbReference>
<comment type="caution">
    <text evidence="5">The sequence shown here is derived from an EMBL/GenBank/DDBJ whole genome shotgun (WGS) entry which is preliminary data.</text>
</comment>
<dbReference type="PRINTS" id="PR00080">
    <property type="entry name" value="SDRFAMILY"/>
</dbReference>
<evidence type="ECO:0000256" key="2">
    <source>
        <dbReference type="ARBA" id="ARBA00023002"/>
    </source>
</evidence>
<evidence type="ECO:0000313" key="6">
    <source>
        <dbReference type="EMBL" id="MFH5240374.1"/>
    </source>
</evidence>
<evidence type="ECO:0000313" key="8">
    <source>
        <dbReference type="Proteomes" id="UP001609176"/>
    </source>
</evidence>
<sequence length="282" mass="29464">MASKSENLNGRIVAITGGARGIGKATAKALVDAGARVAIGDLDSDLAAQTASEIGGGTIGLPLDVTDRDSFEGFVAAAEAALGALDVLINNAGIMPVGRFVEEDDATARRLVDINIHGVLYGMKIVLPRFVERGSGHLINIASAAGKAGFPGVATYSGTKHFVVGVSEATRLELRGTGVEVSCVMPNIVNTDLGSGIGHARFIPKSEPEDVAAEIVSAVRKPHFDVYVPPLIGPINKIVGVLPRAGREGIARLLKADTVILDVDWDQRKTYEDRASKSDPLH</sequence>
<dbReference type="Gene3D" id="3.40.50.720">
    <property type="entry name" value="NAD(P)-binding Rossmann-like Domain"/>
    <property type="match status" value="1"/>
</dbReference>
<dbReference type="Proteomes" id="UP001609175">
    <property type="component" value="Unassembled WGS sequence"/>
</dbReference>
<proteinExistence type="inferred from homology"/>
<evidence type="ECO:0000256" key="3">
    <source>
        <dbReference type="RuleBase" id="RU000363"/>
    </source>
</evidence>
<keyword evidence="2" id="KW-0560">Oxidoreductase</keyword>
<reference evidence="7 8" key="1">
    <citation type="submission" date="2024-10" db="EMBL/GenBank/DDBJ databases">
        <authorList>
            <person name="Riesco R."/>
        </authorList>
    </citation>
    <scope>NUCLEOTIDE SEQUENCE [LARGE SCALE GENOMIC DNA]</scope>
    <source>
        <strain evidence="6 8">NCIMB 15448</strain>
        <strain evidence="4 7">NCIMB 15449</strain>
        <strain evidence="5 9">NCIMB 15450</strain>
    </source>
</reference>
<dbReference type="PANTHER" id="PTHR24322">
    <property type="entry name" value="PKSB"/>
    <property type="match status" value="1"/>
</dbReference>
<evidence type="ECO:0000313" key="7">
    <source>
        <dbReference type="Proteomes" id="UP001609175"/>
    </source>
</evidence>
<dbReference type="EMBL" id="JBIMSO010000068">
    <property type="protein sequence ID" value="MFH5211044.1"/>
    <property type="molecule type" value="Genomic_DNA"/>
</dbReference>
<dbReference type="SUPFAM" id="SSF51735">
    <property type="entry name" value="NAD(P)-binding Rossmann-fold domains"/>
    <property type="match status" value="1"/>
</dbReference>
<dbReference type="NCBIfam" id="NF005878">
    <property type="entry name" value="PRK07825.1"/>
    <property type="match status" value="1"/>
</dbReference>
<dbReference type="PANTHER" id="PTHR24322:SF736">
    <property type="entry name" value="RETINOL DEHYDROGENASE 10"/>
    <property type="match status" value="1"/>
</dbReference>
<accession>A0ABW7JWL6</accession>
<dbReference type="EMBL" id="JBIMSP010000001">
    <property type="protein sequence ID" value="MFH5240374.1"/>
    <property type="molecule type" value="Genomic_DNA"/>
</dbReference>
<evidence type="ECO:0000313" key="9">
    <source>
        <dbReference type="Proteomes" id="UP001609219"/>
    </source>
</evidence>
<dbReference type="PRINTS" id="PR00081">
    <property type="entry name" value="GDHRDH"/>
</dbReference>
<keyword evidence="9" id="KW-1185">Reference proteome</keyword>
<name>A0ABW7JWL6_9NOCA</name>
<dbReference type="Proteomes" id="UP001609176">
    <property type="component" value="Unassembled WGS sequence"/>
</dbReference>
<dbReference type="PROSITE" id="PS00061">
    <property type="entry name" value="ADH_SHORT"/>
    <property type="match status" value="1"/>
</dbReference>
<gene>
    <name evidence="6" type="ORF">ACHIPV_00540</name>
    <name evidence="4" type="ORF">ACHIPZ_22945</name>
    <name evidence="5" type="ORF">ACHIRB_00690</name>
</gene>